<dbReference type="EMBL" id="JACIFF010000008">
    <property type="protein sequence ID" value="MBB4080382.1"/>
    <property type="molecule type" value="Genomic_DNA"/>
</dbReference>
<evidence type="ECO:0000313" key="1">
    <source>
        <dbReference type="EMBL" id="MBB4080382.1"/>
    </source>
</evidence>
<evidence type="ECO:0000313" key="2">
    <source>
        <dbReference type="Proteomes" id="UP000576209"/>
    </source>
</evidence>
<gene>
    <name evidence="1" type="ORF">GGR28_003016</name>
</gene>
<dbReference type="Proteomes" id="UP000576209">
    <property type="component" value="Unassembled WGS sequence"/>
</dbReference>
<dbReference type="AlphaFoldDB" id="A0A840E9I1"/>
<organism evidence="1 2">
    <name type="scientific">Neolewinella aquimaris</name>
    <dbReference type="NCBI Taxonomy" id="1835722"/>
    <lineage>
        <taxon>Bacteria</taxon>
        <taxon>Pseudomonadati</taxon>
        <taxon>Bacteroidota</taxon>
        <taxon>Saprospiria</taxon>
        <taxon>Saprospirales</taxon>
        <taxon>Lewinellaceae</taxon>
        <taxon>Neolewinella</taxon>
    </lineage>
</organism>
<keyword evidence="2" id="KW-1185">Reference proteome</keyword>
<reference evidence="1 2" key="1">
    <citation type="submission" date="2020-08" db="EMBL/GenBank/DDBJ databases">
        <title>Genomic Encyclopedia of Type Strains, Phase IV (KMG-IV): sequencing the most valuable type-strain genomes for metagenomic binning, comparative biology and taxonomic classification.</title>
        <authorList>
            <person name="Goeker M."/>
        </authorList>
    </citation>
    <scope>NUCLEOTIDE SEQUENCE [LARGE SCALE GENOMIC DNA]</scope>
    <source>
        <strain evidence="1 2">DSM 105137</strain>
    </source>
</reference>
<proteinExistence type="predicted"/>
<sequence length="69" mass="8009">MDDVSDLLAGMDREQKLRLLGRLLNDLHAEKLVSQETLVQIASEVMALDYHDDDDFIVFTHLEHEIEEE</sequence>
<accession>A0A840E9I1</accession>
<dbReference type="RefSeq" id="WP_183496622.1">
    <property type="nucleotide sequence ID" value="NZ_JACIFF010000008.1"/>
</dbReference>
<comment type="caution">
    <text evidence="1">The sequence shown here is derived from an EMBL/GenBank/DDBJ whole genome shotgun (WGS) entry which is preliminary data.</text>
</comment>
<name>A0A840E9I1_9BACT</name>
<protein>
    <submittedName>
        <fullName evidence="1">Uncharacterized protein</fullName>
    </submittedName>
</protein>